<evidence type="ECO:0000313" key="3">
    <source>
        <dbReference type="EMBL" id="MBC8362929.1"/>
    </source>
</evidence>
<gene>
    <name evidence="3" type="ORF">H8E23_16210</name>
</gene>
<dbReference type="AlphaFoldDB" id="A0A8J6NWT2"/>
<dbReference type="InterPro" id="IPR018873">
    <property type="entry name" value="KilA-N_DNA-bd_domain"/>
</dbReference>
<dbReference type="Pfam" id="PF10543">
    <property type="entry name" value="ORF6N"/>
    <property type="match status" value="1"/>
</dbReference>
<proteinExistence type="predicted"/>
<evidence type="ECO:0000256" key="1">
    <source>
        <dbReference type="SAM" id="Coils"/>
    </source>
</evidence>
<keyword evidence="1" id="KW-0175">Coiled coil</keyword>
<name>A0A8J6NWT2_9BACT</name>
<accession>A0A8J6NWT2</accession>
<evidence type="ECO:0000313" key="4">
    <source>
        <dbReference type="Proteomes" id="UP000603434"/>
    </source>
</evidence>
<feature type="domain" description="KilA-N DNA-binding" evidence="2">
    <location>
        <begin position="13"/>
        <end position="96"/>
    </location>
</feature>
<feature type="coiled-coil region" evidence="1">
    <location>
        <begin position="116"/>
        <end position="150"/>
    </location>
</feature>
<protein>
    <submittedName>
        <fullName evidence="3">ORF6N domain-containing protein</fullName>
    </submittedName>
</protein>
<organism evidence="3 4">
    <name type="scientific">Candidatus Desulfatibia profunda</name>
    <dbReference type="NCBI Taxonomy" id="2841695"/>
    <lineage>
        <taxon>Bacteria</taxon>
        <taxon>Pseudomonadati</taxon>
        <taxon>Thermodesulfobacteriota</taxon>
        <taxon>Desulfobacteria</taxon>
        <taxon>Desulfobacterales</taxon>
        <taxon>Desulfobacterales incertae sedis</taxon>
        <taxon>Candidatus Desulfatibia</taxon>
    </lineage>
</organism>
<reference evidence="3 4" key="1">
    <citation type="submission" date="2020-08" db="EMBL/GenBank/DDBJ databases">
        <title>Bridging the membrane lipid divide: bacteria of the FCB group superphylum have the potential to synthesize archaeal ether lipids.</title>
        <authorList>
            <person name="Villanueva L."/>
            <person name="Von Meijenfeldt F.A.B."/>
            <person name="Westbye A.B."/>
            <person name="Yadav S."/>
            <person name="Hopmans E.C."/>
            <person name="Dutilh B.E."/>
            <person name="Sinninghe Damste J.S."/>
        </authorList>
    </citation>
    <scope>NUCLEOTIDE SEQUENCE [LARGE SCALE GENOMIC DNA]</scope>
    <source>
        <strain evidence="3">NIOZ-UU30</strain>
    </source>
</reference>
<dbReference type="EMBL" id="JACNJH010000234">
    <property type="protein sequence ID" value="MBC8362929.1"/>
    <property type="molecule type" value="Genomic_DNA"/>
</dbReference>
<evidence type="ECO:0000259" key="2">
    <source>
        <dbReference type="Pfam" id="PF10543"/>
    </source>
</evidence>
<sequence>MTQLVPVESIVRKIVFLRGEKVLLDRDLSELYGVETKHLKRAVRRNIKRFPKDFMFELRKKELENLRSHFGTSSWGGTRYTPMAFTEQGVAMLSSVLNSDRAIEVNIAIMRAFVQLRKTLDSHAELARKLADLEQRLEGHDEQIQAIFDAIRQLITAPETKKKKIGFTVKEKQKVYGKRAKKQTARG</sequence>
<dbReference type="Proteomes" id="UP000603434">
    <property type="component" value="Unassembled WGS sequence"/>
</dbReference>
<comment type="caution">
    <text evidence="3">The sequence shown here is derived from an EMBL/GenBank/DDBJ whole genome shotgun (WGS) entry which is preliminary data.</text>
</comment>